<feature type="region of interest" description="Disordered" evidence="1">
    <location>
        <begin position="201"/>
        <end position="224"/>
    </location>
</feature>
<feature type="region of interest" description="Disordered" evidence="1">
    <location>
        <begin position="501"/>
        <end position="593"/>
    </location>
</feature>
<dbReference type="EMBL" id="SEOQ01000887">
    <property type="protein sequence ID" value="TFY55760.1"/>
    <property type="molecule type" value="Genomic_DNA"/>
</dbReference>
<feature type="region of interest" description="Disordered" evidence="1">
    <location>
        <begin position="95"/>
        <end position="172"/>
    </location>
</feature>
<feature type="compositionally biased region" description="Polar residues" evidence="1">
    <location>
        <begin position="571"/>
        <end position="590"/>
    </location>
</feature>
<dbReference type="Proteomes" id="UP000298327">
    <property type="component" value="Unassembled WGS sequence"/>
</dbReference>
<feature type="domain" description="Membrane anchor Opy2 N-terminal" evidence="3">
    <location>
        <begin position="15"/>
        <end position="47"/>
    </location>
</feature>
<evidence type="ECO:0000256" key="1">
    <source>
        <dbReference type="SAM" id="MobiDB-lite"/>
    </source>
</evidence>
<dbReference type="AlphaFoldDB" id="A0A4Y9Y093"/>
<keyword evidence="2" id="KW-0812">Transmembrane</keyword>
<evidence type="ECO:0000313" key="4">
    <source>
        <dbReference type="EMBL" id="TFY55760.1"/>
    </source>
</evidence>
<feature type="region of interest" description="Disordered" evidence="1">
    <location>
        <begin position="237"/>
        <end position="262"/>
    </location>
</feature>
<feature type="region of interest" description="Disordered" evidence="1">
    <location>
        <begin position="419"/>
        <end position="482"/>
    </location>
</feature>
<name>A0A4Y9Y093_9AGAM</name>
<reference evidence="4 5" key="1">
    <citation type="submission" date="2019-02" db="EMBL/GenBank/DDBJ databases">
        <title>Genome sequencing of the rare red list fungi Dentipellis fragilis.</title>
        <authorList>
            <person name="Buettner E."/>
            <person name="Kellner H."/>
        </authorList>
    </citation>
    <scope>NUCLEOTIDE SEQUENCE [LARGE SCALE GENOMIC DNA]</scope>
    <source>
        <strain evidence="4 5">DSM 105465</strain>
    </source>
</reference>
<sequence length="622" mass="65983">MHLDHLLYPRQNDGCIQCPDPPACNCGANQHCFQTSRSCTVCSTFTCVNNTSSSKSSSGPSGGAVAGAVIGCLIFLGLVVAAFFWWRRRQAARAPAAEPATKEIPAPAETVLNRPDPNEKPVPPPRPDEQLGTVRVFSTNSNSIIDLDPERSDSGAGSTYNGERQSVQSNPFVDGQSILTTSTMTQSTNVIPIAFVPPGSVGSMSPHSPPVSLPSTNGPVRPARSPDVGLNMDHLGVSNDSISRGAPSMRSDISGTSSRQSYMSGASYASDMLSEDPTIVTQSQRQVVGVVKAEVIQAPGSAPSTPRPAIRSPLAASSFGPQDVLREVDETQELTHNGDPFGDQHTPDIDGNRTSMATMATNTEVGSVWTPQAPSWQHNEDISSRPASVFTQAASIIGADIRDATRVHLGFVQPTSASIVPSTPVSSSGMNTPRSPYRMTSAKLVSPSASRMNPLERMQERAYADVQARQQQQSFDASQRMSMSTVASGASRADSILESFTFVPPSPISNRPARSPLSKEKPVTSDSSSGQYQSDADSPLPAPRRIQGLSTGSQLSAMSTGLGSFPFQIDHGTSQQEEAPAPTNSLQGRQRASLDTLALTSDLSSYPLKFDLPPPKDGFTRR</sequence>
<keyword evidence="2" id="KW-1133">Transmembrane helix</keyword>
<feature type="compositionally biased region" description="Polar residues" evidence="1">
    <location>
        <begin position="468"/>
        <end position="482"/>
    </location>
</feature>
<dbReference type="STRING" id="205917.A0A4Y9Y093"/>
<feature type="transmembrane region" description="Helical" evidence="2">
    <location>
        <begin position="64"/>
        <end position="86"/>
    </location>
</feature>
<gene>
    <name evidence="4" type="ORF">EVG20_g9200</name>
</gene>
<evidence type="ECO:0000256" key="2">
    <source>
        <dbReference type="SAM" id="Phobius"/>
    </source>
</evidence>
<feature type="compositionally biased region" description="Polar residues" evidence="1">
    <location>
        <begin position="251"/>
        <end position="262"/>
    </location>
</feature>
<accession>A0A4Y9Y093</accession>
<proteinExistence type="predicted"/>
<organism evidence="4 5">
    <name type="scientific">Dentipellis fragilis</name>
    <dbReference type="NCBI Taxonomy" id="205917"/>
    <lineage>
        <taxon>Eukaryota</taxon>
        <taxon>Fungi</taxon>
        <taxon>Dikarya</taxon>
        <taxon>Basidiomycota</taxon>
        <taxon>Agaricomycotina</taxon>
        <taxon>Agaricomycetes</taxon>
        <taxon>Russulales</taxon>
        <taxon>Hericiaceae</taxon>
        <taxon>Dentipellis</taxon>
    </lineage>
</organism>
<dbReference type="OrthoDB" id="2402916at2759"/>
<dbReference type="Pfam" id="PF09463">
    <property type="entry name" value="Opy2"/>
    <property type="match status" value="1"/>
</dbReference>
<feature type="compositionally biased region" description="Polar residues" evidence="1">
    <location>
        <begin position="155"/>
        <end position="172"/>
    </location>
</feature>
<feature type="compositionally biased region" description="Polar residues" evidence="1">
    <location>
        <begin position="548"/>
        <end position="562"/>
    </location>
</feature>
<feature type="compositionally biased region" description="Polar residues" evidence="1">
    <location>
        <begin position="419"/>
        <end position="434"/>
    </location>
</feature>
<protein>
    <recommendedName>
        <fullName evidence="3">Membrane anchor Opy2 N-terminal domain-containing protein</fullName>
    </recommendedName>
</protein>
<keyword evidence="2" id="KW-0472">Membrane</keyword>
<comment type="caution">
    <text evidence="4">The sequence shown here is derived from an EMBL/GenBank/DDBJ whole genome shotgun (WGS) entry which is preliminary data.</text>
</comment>
<evidence type="ECO:0000313" key="5">
    <source>
        <dbReference type="Proteomes" id="UP000298327"/>
    </source>
</evidence>
<evidence type="ECO:0000259" key="3">
    <source>
        <dbReference type="Pfam" id="PF09463"/>
    </source>
</evidence>
<keyword evidence="5" id="KW-1185">Reference proteome</keyword>
<dbReference type="InterPro" id="IPR018571">
    <property type="entry name" value="Membrane_anchor_Opy2_N"/>
</dbReference>
<feature type="compositionally biased region" description="Polar residues" evidence="1">
    <location>
        <begin position="524"/>
        <end position="536"/>
    </location>
</feature>